<name>A0A8H3TSM4_9TREE</name>
<keyword evidence="6 9" id="KW-0186">Copper</keyword>
<feature type="chain" id="PRO_5034411877" description="Amine oxidase" evidence="10">
    <location>
        <begin position="20"/>
        <end position="783"/>
    </location>
</feature>
<comment type="PTM">
    <text evidence="8 9">Topaquinone (TPQ) is generated by copper-dependent autoxidation of a specific tyrosyl residue.</text>
</comment>
<dbReference type="InterPro" id="IPR015328">
    <property type="entry name" value="DUF1965"/>
</dbReference>
<dbReference type="SUPFAM" id="SSF54416">
    <property type="entry name" value="Amine oxidase N-terminal region"/>
    <property type="match status" value="2"/>
</dbReference>
<dbReference type="AlphaFoldDB" id="A0A8H3TSM4"/>
<feature type="active site" description="Proton acceptor" evidence="7">
    <location>
        <position position="390"/>
    </location>
</feature>
<evidence type="ECO:0000256" key="2">
    <source>
        <dbReference type="ARBA" id="ARBA00007983"/>
    </source>
</evidence>
<dbReference type="GO" id="GO:0005507">
    <property type="term" value="F:copper ion binding"/>
    <property type="evidence" value="ECO:0007669"/>
    <property type="project" value="InterPro"/>
</dbReference>
<gene>
    <name evidence="13" type="ORF">NliqN6_2643</name>
</gene>
<feature type="active site" description="Schiff-base intermediate with substrate; via topaquinone" evidence="7">
    <location>
        <position position="471"/>
    </location>
</feature>
<evidence type="ECO:0000256" key="7">
    <source>
        <dbReference type="PIRSR" id="PIRSR600269-50"/>
    </source>
</evidence>
<dbReference type="Gene3D" id="2.70.98.20">
    <property type="entry name" value="Copper amine oxidase, catalytic domain"/>
    <property type="match status" value="1"/>
</dbReference>
<evidence type="ECO:0000256" key="3">
    <source>
        <dbReference type="ARBA" id="ARBA00022723"/>
    </source>
</evidence>
<comment type="similarity">
    <text evidence="2 9">Belongs to the copper/topaquinone oxidase family.</text>
</comment>
<feature type="domain" description="DUF1965" evidence="12">
    <location>
        <begin position="238"/>
        <end position="305"/>
    </location>
</feature>
<evidence type="ECO:0000259" key="12">
    <source>
        <dbReference type="Pfam" id="PF09248"/>
    </source>
</evidence>
<evidence type="ECO:0000313" key="14">
    <source>
        <dbReference type="Proteomes" id="UP000620104"/>
    </source>
</evidence>
<sequence length="783" mass="87855">MKAISVGLCILGALSSSFAAPAPKVNAVHHPKLSRPQFRKRNGYSNAVNVTSTAPITSAPKANVWASLSNDEAASVISFLHDQPSLNLTAAQGSGEWDNAILVVDLAHVNKGEAMSYLSGTGPAPDRYAKATISFGATEEPYYQDFYVGPIGGNMTYTSYDWVTTTGTAKIRNYDADYSRQYERWFNLSMEVEDIIQDLLNATVADLDIWGIDPLWHEEGRVINWLTYWRQVDGFDASTLQPQGLFFKWDGTGRDPSGWGLIGWLYNDVYYASTEEFRAAWQAGKIEKATPNMGGDWVTTDKTGPDLPFDTLPPPVQIQPAGQRFAVDEEQKYVEWGDFTFYITFTRDTGLRLFNIKFKNETILYELGLQEAIAHYAGNDPVQSGIGYLDSYYGFGPWSFNLVKGMDCPTYAHFLPATWHADELSKTHPMAICLFESDMGYLMQRHSSSEYVSATKNIGLVVRTVATVGNYDYSFDYTFYHDGSLETTVRASGYIQSAYYSKNDDYGYHIHDGLSGSMHDHVLTFKADFDIMGTANTLAMHSVVPAEVKYSWANATRSTMKLDKKYLENEDQSKIGYDHNGQTMYVVVNKDSVNKFGEQRGYRISPKIGGAHHLTIQESPNLHNAQHFATHPLYVTKQKDTEPNCANPYNNLDTRQPLVDFNKFFDGESLVQEDLVIWANIAMHHVPITGDLPTTTMSFAQGSLVFSPHNYLYHDASRQTAQQIRIRYNNENVTEVETFGAKPMEGMVDLAATAFDLWDYTGDVAVRKFPYDPLNPFNDTVSI</sequence>
<feature type="signal peptide" evidence="10">
    <location>
        <begin position="1"/>
        <end position="19"/>
    </location>
</feature>
<dbReference type="PANTHER" id="PTHR10638">
    <property type="entry name" value="COPPER AMINE OXIDASE"/>
    <property type="match status" value="1"/>
</dbReference>
<evidence type="ECO:0000256" key="1">
    <source>
        <dbReference type="ARBA" id="ARBA00001935"/>
    </source>
</evidence>
<organism evidence="13 14">
    <name type="scientific">Naganishia liquefaciens</name>
    <dbReference type="NCBI Taxonomy" id="104408"/>
    <lineage>
        <taxon>Eukaryota</taxon>
        <taxon>Fungi</taxon>
        <taxon>Dikarya</taxon>
        <taxon>Basidiomycota</taxon>
        <taxon>Agaricomycotina</taxon>
        <taxon>Tremellomycetes</taxon>
        <taxon>Filobasidiales</taxon>
        <taxon>Filobasidiaceae</taxon>
        <taxon>Naganishia</taxon>
    </lineage>
</organism>
<dbReference type="InterPro" id="IPR049948">
    <property type="entry name" value="Cu_Am_ox_TPQ-bd"/>
</dbReference>
<comment type="cofactor">
    <cofactor evidence="1">
        <name>Cu cation</name>
        <dbReference type="ChEBI" id="CHEBI:23378"/>
    </cofactor>
</comment>
<keyword evidence="5 9" id="KW-0560">Oxidoreductase</keyword>
<evidence type="ECO:0000256" key="8">
    <source>
        <dbReference type="PIRSR" id="PIRSR600269-51"/>
    </source>
</evidence>
<dbReference type="EMBL" id="BLZA01000017">
    <property type="protein sequence ID" value="GHJ86241.1"/>
    <property type="molecule type" value="Genomic_DNA"/>
</dbReference>
<evidence type="ECO:0000256" key="6">
    <source>
        <dbReference type="ARBA" id="ARBA00023008"/>
    </source>
</evidence>
<dbReference type="PROSITE" id="PS01164">
    <property type="entry name" value="COPPER_AMINE_OXID_1"/>
    <property type="match status" value="1"/>
</dbReference>
<dbReference type="InterPro" id="IPR015798">
    <property type="entry name" value="Cu_amine_oxidase_C"/>
</dbReference>
<dbReference type="GO" id="GO:0048038">
    <property type="term" value="F:quinone binding"/>
    <property type="evidence" value="ECO:0007669"/>
    <property type="project" value="InterPro"/>
</dbReference>
<dbReference type="SUPFAM" id="SSF49998">
    <property type="entry name" value="Amine oxidase catalytic domain"/>
    <property type="match status" value="1"/>
</dbReference>
<evidence type="ECO:0000256" key="4">
    <source>
        <dbReference type="ARBA" id="ARBA00022772"/>
    </source>
</evidence>
<protein>
    <recommendedName>
        <fullName evidence="9">Amine oxidase</fullName>
        <ecNumber evidence="9">1.4.3.-</ecNumber>
    </recommendedName>
</protein>
<reference evidence="13" key="1">
    <citation type="submission" date="2020-07" db="EMBL/GenBank/DDBJ databases">
        <title>Draft Genome Sequence of a Deep-Sea Yeast, Naganishia (Cryptococcus) liquefaciens strain N6.</title>
        <authorList>
            <person name="Han Y.W."/>
            <person name="Kajitani R."/>
            <person name="Morimoto H."/>
            <person name="Parhat M."/>
            <person name="Tsubouchi H."/>
            <person name="Bakenova O."/>
            <person name="Ogata M."/>
            <person name="Argunhan B."/>
            <person name="Aoki R."/>
            <person name="Kajiwara S."/>
            <person name="Itoh T."/>
            <person name="Iwasaki H."/>
        </authorList>
    </citation>
    <scope>NUCLEOTIDE SEQUENCE</scope>
    <source>
        <strain evidence="13">N6</strain>
    </source>
</reference>
<keyword evidence="14" id="KW-1185">Reference proteome</keyword>
<dbReference type="EC" id="1.4.3.-" evidence="9"/>
<dbReference type="Pfam" id="PF09248">
    <property type="entry name" value="DUF1965"/>
    <property type="match status" value="1"/>
</dbReference>
<dbReference type="GO" id="GO:0009308">
    <property type="term" value="P:amine metabolic process"/>
    <property type="evidence" value="ECO:0007669"/>
    <property type="project" value="UniProtKB-UniRule"/>
</dbReference>
<dbReference type="InterPro" id="IPR000269">
    <property type="entry name" value="Cu_amine_oxidase"/>
</dbReference>
<dbReference type="OrthoDB" id="3341590at2759"/>
<proteinExistence type="inferred from homology"/>
<keyword evidence="4 7" id="KW-0801">TPQ</keyword>
<dbReference type="GO" id="GO:0008131">
    <property type="term" value="F:primary methylamine oxidase activity"/>
    <property type="evidence" value="ECO:0007669"/>
    <property type="project" value="InterPro"/>
</dbReference>
<comment type="caution">
    <text evidence="13">The sequence shown here is derived from an EMBL/GenBank/DDBJ whole genome shotgun (WGS) entry which is preliminary data.</text>
</comment>
<comment type="cofactor">
    <cofactor evidence="9">
        <name>Cu cation</name>
        <dbReference type="ChEBI" id="CHEBI:23378"/>
    </cofactor>
    <text evidence="9">Contains 1 topaquinone per subunit.</text>
</comment>
<keyword evidence="10" id="KW-0732">Signal</keyword>
<evidence type="ECO:0000313" key="13">
    <source>
        <dbReference type="EMBL" id="GHJ86241.1"/>
    </source>
</evidence>
<dbReference type="GO" id="GO:0005886">
    <property type="term" value="C:plasma membrane"/>
    <property type="evidence" value="ECO:0007669"/>
    <property type="project" value="TreeGrafter"/>
</dbReference>
<dbReference type="Gene3D" id="3.10.450.40">
    <property type="match status" value="2"/>
</dbReference>
<feature type="domain" description="Copper amine oxidase catalytic" evidence="11">
    <location>
        <begin position="317"/>
        <end position="716"/>
    </location>
</feature>
<keyword evidence="3 9" id="KW-0479">Metal-binding</keyword>
<dbReference type="PANTHER" id="PTHR10638:SF20">
    <property type="entry name" value="AMINE OXIDASE"/>
    <property type="match status" value="1"/>
</dbReference>
<dbReference type="InterPro" id="IPR036460">
    <property type="entry name" value="Cu_amine_oxidase_C_sf"/>
</dbReference>
<feature type="modified residue" description="2',4',5'-topaquinone" evidence="8">
    <location>
        <position position="471"/>
    </location>
</feature>
<dbReference type="PRINTS" id="PR00766">
    <property type="entry name" value="CUDAOXIDASE"/>
</dbReference>
<dbReference type="Proteomes" id="UP000620104">
    <property type="component" value="Unassembled WGS sequence"/>
</dbReference>
<evidence type="ECO:0000256" key="10">
    <source>
        <dbReference type="SAM" id="SignalP"/>
    </source>
</evidence>
<accession>A0A8H3TSM4</accession>
<evidence type="ECO:0000256" key="5">
    <source>
        <dbReference type="ARBA" id="ARBA00023002"/>
    </source>
</evidence>
<dbReference type="InterPro" id="IPR016182">
    <property type="entry name" value="Cu_amine_oxidase_N-reg"/>
</dbReference>
<evidence type="ECO:0000256" key="9">
    <source>
        <dbReference type="RuleBase" id="RU000672"/>
    </source>
</evidence>
<dbReference type="Pfam" id="PF01179">
    <property type="entry name" value="Cu_amine_oxid"/>
    <property type="match status" value="1"/>
</dbReference>
<evidence type="ECO:0000259" key="11">
    <source>
        <dbReference type="Pfam" id="PF01179"/>
    </source>
</evidence>